<accession>A0A6A7A918</accession>
<dbReference type="Proteomes" id="UP000799424">
    <property type="component" value="Unassembled WGS sequence"/>
</dbReference>
<dbReference type="EMBL" id="MU006221">
    <property type="protein sequence ID" value="KAF2829105.1"/>
    <property type="molecule type" value="Genomic_DNA"/>
</dbReference>
<evidence type="ECO:0000313" key="1">
    <source>
        <dbReference type="EMBL" id="KAF2829105.1"/>
    </source>
</evidence>
<dbReference type="CDD" id="cd02440">
    <property type="entry name" value="AdoMet_MTases"/>
    <property type="match status" value="1"/>
</dbReference>
<name>A0A6A7A918_9PLEO</name>
<dbReference type="SUPFAM" id="SSF53335">
    <property type="entry name" value="S-adenosyl-L-methionine-dependent methyltransferases"/>
    <property type="match status" value="1"/>
</dbReference>
<dbReference type="Gene3D" id="3.40.50.150">
    <property type="entry name" value="Vaccinia Virus protein VP39"/>
    <property type="match status" value="1"/>
</dbReference>
<dbReference type="InterPro" id="IPR029063">
    <property type="entry name" value="SAM-dependent_MTases_sf"/>
</dbReference>
<gene>
    <name evidence="1" type="ORF">CC86DRAFT_318142</name>
</gene>
<keyword evidence="2" id="KW-1185">Reference proteome</keyword>
<dbReference type="OrthoDB" id="417697at2759"/>
<reference evidence="1" key="1">
    <citation type="journal article" date="2020" name="Stud. Mycol.">
        <title>101 Dothideomycetes genomes: a test case for predicting lifestyles and emergence of pathogens.</title>
        <authorList>
            <person name="Haridas S."/>
            <person name="Albert R."/>
            <person name="Binder M."/>
            <person name="Bloem J."/>
            <person name="Labutti K."/>
            <person name="Salamov A."/>
            <person name="Andreopoulos B."/>
            <person name="Baker S."/>
            <person name="Barry K."/>
            <person name="Bills G."/>
            <person name="Bluhm B."/>
            <person name="Cannon C."/>
            <person name="Castanera R."/>
            <person name="Culley D."/>
            <person name="Daum C."/>
            <person name="Ezra D."/>
            <person name="Gonzalez J."/>
            <person name="Henrissat B."/>
            <person name="Kuo A."/>
            <person name="Liang C."/>
            <person name="Lipzen A."/>
            <person name="Lutzoni F."/>
            <person name="Magnuson J."/>
            <person name="Mondo S."/>
            <person name="Nolan M."/>
            <person name="Ohm R."/>
            <person name="Pangilinan J."/>
            <person name="Park H.-J."/>
            <person name="Ramirez L."/>
            <person name="Alfaro M."/>
            <person name="Sun H."/>
            <person name="Tritt A."/>
            <person name="Yoshinaga Y."/>
            <person name="Zwiers L.-H."/>
            <person name="Turgeon B."/>
            <person name="Goodwin S."/>
            <person name="Spatafora J."/>
            <person name="Crous P."/>
            <person name="Grigoriev I."/>
        </authorList>
    </citation>
    <scope>NUCLEOTIDE SEQUENCE</scope>
    <source>
        <strain evidence="1">CBS 113818</strain>
    </source>
</reference>
<proteinExistence type="predicted"/>
<sequence length="297" mass="32995">MSPASLTKIEHSAYWTPNITSFKTSARLHLQHFLVQNTLGFLLDEEIEKSITASSPLRVADLGCGNGIWLTELSSELLRRGMPAQLDGYDINPVNFPHTVHLPPSVSLKKLDILLEELPSDLLGTYDIVHVQGFTSLVVNSNVTPLLSVVLAFLKPGGFLQWVEVPTDDLVVESPSPTTTKIACEKITESLKGIAQAQGIVGDWVASLDQCLLTHCFDSVRMYAKEKRQQDFQAWTEDYLMVLEELALFFPSRKQDPQAPITREAWEELFSDAVGETLQGVVVHQRKLSIAVGRKPT</sequence>
<dbReference type="AlphaFoldDB" id="A0A6A7A918"/>
<organism evidence="1 2">
    <name type="scientific">Ophiobolus disseminans</name>
    <dbReference type="NCBI Taxonomy" id="1469910"/>
    <lineage>
        <taxon>Eukaryota</taxon>
        <taxon>Fungi</taxon>
        <taxon>Dikarya</taxon>
        <taxon>Ascomycota</taxon>
        <taxon>Pezizomycotina</taxon>
        <taxon>Dothideomycetes</taxon>
        <taxon>Pleosporomycetidae</taxon>
        <taxon>Pleosporales</taxon>
        <taxon>Pleosporineae</taxon>
        <taxon>Phaeosphaeriaceae</taxon>
        <taxon>Ophiobolus</taxon>
    </lineage>
</organism>
<evidence type="ECO:0000313" key="2">
    <source>
        <dbReference type="Proteomes" id="UP000799424"/>
    </source>
</evidence>
<protein>
    <submittedName>
        <fullName evidence="1">Uncharacterized protein</fullName>
    </submittedName>
</protein>